<dbReference type="PROSITE" id="PS50110">
    <property type="entry name" value="RESPONSE_REGULATORY"/>
    <property type="match status" value="1"/>
</dbReference>
<evidence type="ECO:0000256" key="1">
    <source>
        <dbReference type="ARBA" id="ARBA00022553"/>
    </source>
</evidence>
<dbReference type="GO" id="GO:0000160">
    <property type="term" value="P:phosphorelay signal transduction system"/>
    <property type="evidence" value="ECO:0007669"/>
    <property type="project" value="InterPro"/>
</dbReference>
<organism evidence="4 5">
    <name type="scientific">Alkalilimnicola ehrlichii</name>
    <dbReference type="NCBI Taxonomy" id="351052"/>
    <lineage>
        <taxon>Bacteria</taxon>
        <taxon>Pseudomonadati</taxon>
        <taxon>Pseudomonadota</taxon>
        <taxon>Gammaproteobacteria</taxon>
        <taxon>Chromatiales</taxon>
        <taxon>Ectothiorhodospiraceae</taxon>
        <taxon>Alkalilimnicola</taxon>
    </lineage>
</organism>
<feature type="modified residue" description="4-aspartylphosphate" evidence="2">
    <location>
        <position position="54"/>
    </location>
</feature>
<dbReference type="Gene3D" id="3.40.50.2300">
    <property type="match status" value="1"/>
</dbReference>
<dbReference type="AlphaFoldDB" id="A0A3E0WMV2"/>
<dbReference type="PANTHER" id="PTHR44591:SF3">
    <property type="entry name" value="RESPONSE REGULATORY DOMAIN-CONTAINING PROTEIN"/>
    <property type="match status" value="1"/>
</dbReference>
<evidence type="ECO:0000313" key="4">
    <source>
        <dbReference type="EMBL" id="RFA33749.1"/>
    </source>
</evidence>
<keyword evidence="5" id="KW-1185">Reference proteome</keyword>
<dbReference type="SUPFAM" id="SSF52172">
    <property type="entry name" value="CheY-like"/>
    <property type="match status" value="1"/>
</dbReference>
<gene>
    <name evidence="4" type="ORF">CAL65_16505</name>
</gene>
<name>A0A3E0WMV2_9GAMM</name>
<dbReference type="InterPro" id="IPR001789">
    <property type="entry name" value="Sig_transdc_resp-reg_receiver"/>
</dbReference>
<evidence type="ECO:0000256" key="2">
    <source>
        <dbReference type="PROSITE-ProRule" id="PRU00169"/>
    </source>
</evidence>
<protein>
    <recommendedName>
        <fullName evidence="3">Response regulatory domain-containing protein</fullName>
    </recommendedName>
</protein>
<dbReference type="Proteomes" id="UP000256763">
    <property type="component" value="Unassembled WGS sequence"/>
</dbReference>
<dbReference type="RefSeq" id="WP_116348225.1">
    <property type="nucleotide sequence ID" value="NZ_NFZW01000019.1"/>
</dbReference>
<dbReference type="Pfam" id="PF00072">
    <property type="entry name" value="Response_reg"/>
    <property type="match status" value="1"/>
</dbReference>
<keyword evidence="1 2" id="KW-0597">Phosphoprotein</keyword>
<accession>A0A3E0WMV2</accession>
<sequence>MSHKRALVVDDSPSARMLLKRQLERHDIVVDTAPSAEAALEYLLYQRPDAIFMDHMMPGMNGLEAVRRIKNDPATAMIPVIMYTSKEGEVYVGQARALGAIGFTERSQSGRPPRRAGKP</sequence>
<dbReference type="EMBL" id="NFZW01000019">
    <property type="protein sequence ID" value="RFA33749.1"/>
    <property type="molecule type" value="Genomic_DNA"/>
</dbReference>
<reference evidence="5" key="1">
    <citation type="submission" date="2017-05" db="EMBL/GenBank/DDBJ databases">
        <authorList>
            <person name="Sharma S."/>
            <person name="Sidhu C."/>
            <person name="Pinnaka A.K."/>
        </authorList>
    </citation>
    <scope>NUCLEOTIDE SEQUENCE [LARGE SCALE GENOMIC DNA]</scope>
    <source>
        <strain evidence="5">AK93</strain>
    </source>
</reference>
<evidence type="ECO:0000313" key="5">
    <source>
        <dbReference type="Proteomes" id="UP000256763"/>
    </source>
</evidence>
<comment type="caution">
    <text evidence="4">The sequence shown here is derived from an EMBL/GenBank/DDBJ whole genome shotgun (WGS) entry which is preliminary data.</text>
</comment>
<dbReference type="CDD" id="cd00156">
    <property type="entry name" value="REC"/>
    <property type="match status" value="1"/>
</dbReference>
<proteinExistence type="predicted"/>
<dbReference type="PANTHER" id="PTHR44591">
    <property type="entry name" value="STRESS RESPONSE REGULATOR PROTEIN 1"/>
    <property type="match status" value="1"/>
</dbReference>
<feature type="domain" description="Response regulatory" evidence="3">
    <location>
        <begin position="5"/>
        <end position="119"/>
    </location>
</feature>
<dbReference type="InterPro" id="IPR050595">
    <property type="entry name" value="Bact_response_regulator"/>
</dbReference>
<dbReference type="InterPro" id="IPR011006">
    <property type="entry name" value="CheY-like_superfamily"/>
</dbReference>
<dbReference type="SMART" id="SM00448">
    <property type="entry name" value="REC"/>
    <property type="match status" value="1"/>
</dbReference>
<evidence type="ECO:0000259" key="3">
    <source>
        <dbReference type="PROSITE" id="PS50110"/>
    </source>
</evidence>